<comment type="caution">
    <text evidence="2">The sequence shown here is derived from an EMBL/GenBank/DDBJ whole genome shotgun (WGS) entry which is preliminary data.</text>
</comment>
<dbReference type="PROSITE" id="PS51318">
    <property type="entry name" value="TAT"/>
    <property type="match status" value="1"/>
</dbReference>
<dbReference type="OrthoDB" id="10253042at2759"/>
<dbReference type="PANTHER" id="PTHR33376">
    <property type="match status" value="1"/>
</dbReference>
<gene>
    <name evidence="2" type="ORF">SPIL2461_LOCUS8199</name>
</gene>
<dbReference type="Gene3D" id="3.40.190.10">
    <property type="entry name" value="Periplasmic binding protein-like II"/>
    <property type="match status" value="1"/>
</dbReference>
<sequence>MPDPTRRRVLTSAGRLVLGTAGLGTAGLGTASLGTAGLAAPAVARERRVWRLATSWPKNAPGPGTTAARLAERITALSGGRLTVELHAAGELVPALEVFDAVAAGTVELGHSAALFWSGKMPSAPYFTAVPFGLLPEGHDAWLTAGGGQALWDELYGAFGVKPFAAGNSGIQMGGWYRKPIAGLEDLKGLRVRMPGLGGEVLRRLGAAPTTLPPGEIFTALSTGAIDGAEFLGPWQDLSLGLNRAARYYLWPGWHEPNGSAEALVNAAAYAALPEDLQRLIATCCEAENRRGPAEAEWRNAEALARLREDPEVTLAAWPEPVLRAARAQSEAVLAELAEASALDRRLRDSYAAAKARLLPWGRVGRHALLGAQLGA</sequence>
<dbReference type="GO" id="GO:0055085">
    <property type="term" value="P:transmembrane transport"/>
    <property type="evidence" value="ECO:0007669"/>
    <property type="project" value="InterPro"/>
</dbReference>
<dbReference type="InterPro" id="IPR018389">
    <property type="entry name" value="DctP_fam"/>
</dbReference>
<dbReference type="InterPro" id="IPR006311">
    <property type="entry name" value="TAT_signal"/>
</dbReference>
<evidence type="ECO:0000256" key="1">
    <source>
        <dbReference type="ARBA" id="ARBA00022729"/>
    </source>
</evidence>
<evidence type="ECO:0008006" key="4">
    <source>
        <dbReference type="Google" id="ProtNLM"/>
    </source>
</evidence>
<dbReference type="Proteomes" id="UP000649617">
    <property type="component" value="Unassembled WGS sequence"/>
</dbReference>
<accession>A0A812PCQ8</accession>
<dbReference type="EMBL" id="CAJNIZ010013292">
    <property type="protein sequence ID" value="CAE7346170.1"/>
    <property type="molecule type" value="Genomic_DNA"/>
</dbReference>
<dbReference type="PIRSF" id="PIRSF039026">
    <property type="entry name" value="SiaP"/>
    <property type="match status" value="1"/>
</dbReference>
<evidence type="ECO:0000313" key="2">
    <source>
        <dbReference type="EMBL" id="CAE7346170.1"/>
    </source>
</evidence>
<organism evidence="2 3">
    <name type="scientific">Symbiodinium pilosum</name>
    <name type="common">Dinoflagellate</name>
    <dbReference type="NCBI Taxonomy" id="2952"/>
    <lineage>
        <taxon>Eukaryota</taxon>
        <taxon>Sar</taxon>
        <taxon>Alveolata</taxon>
        <taxon>Dinophyceae</taxon>
        <taxon>Suessiales</taxon>
        <taxon>Symbiodiniaceae</taxon>
        <taxon>Symbiodinium</taxon>
    </lineage>
</organism>
<keyword evidence="3" id="KW-1185">Reference proteome</keyword>
<dbReference type="InterPro" id="IPR038404">
    <property type="entry name" value="TRAP_DctP_sf"/>
</dbReference>
<keyword evidence="1" id="KW-0732">Signal</keyword>
<protein>
    <recommendedName>
        <fullName evidence="4">ABC transporter substrate-binding protein</fullName>
    </recommendedName>
</protein>
<dbReference type="PANTHER" id="PTHR33376:SF5">
    <property type="entry name" value="EXTRACYTOPLASMIC SOLUTE RECEPTOR PROTEIN"/>
    <property type="match status" value="1"/>
</dbReference>
<dbReference type="InterPro" id="IPR026289">
    <property type="entry name" value="SBP_TakP-like"/>
</dbReference>
<dbReference type="Pfam" id="PF03480">
    <property type="entry name" value="DctP"/>
    <property type="match status" value="1"/>
</dbReference>
<evidence type="ECO:0000313" key="3">
    <source>
        <dbReference type="Proteomes" id="UP000649617"/>
    </source>
</evidence>
<dbReference type="CDD" id="cd13604">
    <property type="entry name" value="PBP2_TRAP_ketoacid_lactate_like"/>
    <property type="match status" value="1"/>
</dbReference>
<dbReference type="Gene3D" id="3.40.190.170">
    <property type="entry name" value="Bacterial extracellular solute-binding protein, family 7"/>
    <property type="match status" value="1"/>
</dbReference>
<proteinExistence type="predicted"/>
<name>A0A812PCQ8_SYMPI</name>
<dbReference type="AlphaFoldDB" id="A0A812PCQ8"/>
<reference evidence="2" key="1">
    <citation type="submission" date="2021-02" db="EMBL/GenBank/DDBJ databases">
        <authorList>
            <person name="Dougan E. K."/>
            <person name="Rhodes N."/>
            <person name="Thang M."/>
            <person name="Chan C."/>
        </authorList>
    </citation>
    <scope>NUCLEOTIDE SEQUENCE</scope>
</reference>
<dbReference type="GO" id="GO:0031317">
    <property type="term" value="C:tripartite ATP-independent periplasmic transporter complex"/>
    <property type="evidence" value="ECO:0007669"/>
    <property type="project" value="InterPro"/>
</dbReference>